<evidence type="ECO:0000256" key="1">
    <source>
        <dbReference type="ARBA" id="ARBA00004141"/>
    </source>
</evidence>
<dbReference type="Pfam" id="PF04932">
    <property type="entry name" value="Wzy_C"/>
    <property type="match status" value="1"/>
</dbReference>
<feature type="transmembrane region" description="Helical" evidence="6">
    <location>
        <begin position="197"/>
        <end position="217"/>
    </location>
</feature>
<feature type="transmembrane region" description="Helical" evidence="6">
    <location>
        <begin position="33"/>
        <end position="55"/>
    </location>
</feature>
<evidence type="ECO:0000256" key="6">
    <source>
        <dbReference type="SAM" id="Phobius"/>
    </source>
</evidence>
<feature type="transmembrane region" description="Helical" evidence="6">
    <location>
        <begin position="61"/>
        <end position="79"/>
    </location>
</feature>
<feature type="transmembrane region" description="Helical" evidence="6">
    <location>
        <begin position="267"/>
        <end position="288"/>
    </location>
</feature>
<evidence type="ECO:0000256" key="2">
    <source>
        <dbReference type="ARBA" id="ARBA00022692"/>
    </source>
</evidence>
<organism evidence="8 9">
    <name type="scientific">Massilia jejuensis</name>
    <dbReference type="NCBI Taxonomy" id="648894"/>
    <lineage>
        <taxon>Bacteria</taxon>
        <taxon>Pseudomonadati</taxon>
        <taxon>Pseudomonadota</taxon>
        <taxon>Betaproteobacteria</taxon>
        <taxon>Burkholderiales</taxon>
        <taxon>Oxalobacteraceae</taxon>
        <taxon>Telluria group</taxon>
        <taxon>Massilia</taxon>
    </lineage>
</organism>
<keyword evidence="9" id="KW-1185">Reference proteome</keyword>
<comment type="caution">
    <text evidence="8">The sequence shown here is derived from an EMBL/GenBank/DDBJ whole genome shotgun (WGS) entry which is preliminary data.</text>
</comment>
<evidence type="ECO:0000256" key="3">
    <source>
        <dbReference type="ARBA" id="ARBA00022989"/>
    </source>
</evidence>
<name>A0ABW0PE55_9BURK</name>
<proteinExistence type="predicted"/>
<feature type="transmembrane region" description="Helical" evidence="6">
    <location>
        <begin position="158"/>
        <end position="177"/>
    </location>
</feature>
<dbReference type="EMBL" id="JBHSMS010000006">
    <property type="protein sequence ID" value="MFC5509842.1"/>
    <property type="molecule type" value="Genomic_DNA"/>
</dbReference>
<dbReference type="RefSeq" id="WP_379716248.1">
    <property type="nucleotide sequence ID" value="NZ_JBHSMS010000006.1"/>
</dbReference>
<evidence type="ECO:0000256" key="5">
    <source>
        <dbReference type="SAM" id="MobiDB-lite"/>
    </source>
</evidence>
<dbReference type="GO" id="GO:0016874">
    <property type="term" value="F:ligase activity"/>
    <property type="evidence" value="ECO:0007669"/>
    <property type="project" value="UniProtKB-KW"/>
</dbReference>
<dbReference type="PANTHER" id="PTHR37422:SF13">
    <property type="entry name" value="LIPOPOLYSACCHARIDE BIOSYNTHESIS PROTEIN PA4999-RELATED"/>
    <property type="match status" value="1"/>
</dbReference>
<gene>
    <name evidence="8" type="ORF">ACFPOU_01720</name>
</gene>
<keyword evidence="8" id="KW-0436">Ligase</keyword>
<feature type="transmembrane region" description="Helical" evidence="6">
    <location>
        <begin position="132"/>
        <end position="151"/>
    </location>
</feature>
<feature type="domain" description="O-antigen ligase-related" evidence="7">
    <location>
        <begin position="229"/>
        <end position="374"/>
    </location>
</feature>
<feature type="compositionally biased region" description="Basic residues" evidence="5">
    <location>
        <begin position="14"/>
        <end position="23"/>
    </location>
</feature>
<feature type="transmembrane region" description="Helical" evidence="6">
    <location>
        <begin position="358"/>
        <end position="381"/>
    </location>
</feature>
<protein>
    <submittedName>
        <fullName evidence="8">O-antigen ligase family protein</fullName>
    </submittedName>
</protein>
<evidence type="ECO:0000259" key="7">
    <source>
        <dbReference type="Pfam" id="PF04932"/>
    </source>
</evidence>
<keyword evidence="4 6" id="KW-0472">Membrane</keyword>
<reference evidence="9" key="1">
    <citation type="journal article" date="2019" name="Int. J. Syst. Evol. Microbiol.">
        <title>The Global Catalogue of Microorganisms (GCM) 10K type strain sequencing project: providing services to taxonomists for standard genome sequencing and annotation.</title>
        <authorList>
            <consortium name="The Broad Institute Genomics Platform"/>
            <consortium name="The Broad Institute Genome Sequencing Center for Infectious Disease"/>
            <person name="Wu L."/>
            <person name="Ma J."/>
        </authorList>
    </citation>
    <scope>NUCLEOTIDE SEQUENCE [LARGE SCALE GENOMIC DNA]</scope>
    <source>
        <strain evidence="9">CCUG 38813</strain>
    </source>
</reference>
<feature type="transmembrane region" description="Helical" evidence="6">
    <location>
        <begin position="86"/>
        <end position="112"/>
    </location>
</feature>
<evidence type="ECO:0000256" key="4">
    <source>
        <dbReference type="ARBA" id="ARBA00023136"/>
    </source>
</evidence>
<feature type="transmembrane region" description="Helical" evidence="6">
    <location>
        <begin position="393"/>
        <end position="418"/>
    </location>
</feature>
<feature type="transmembrane region" description="Helical" evidence="6">
    <location>
        <begin position="229"/>
        <end position="255"/>
    </location>
</feature>
<dbReference type="PANTHER" id="PTHR37422">
    <property type="entry name" value="TEICHURONIC ACID BIOSYNTHESIS PROTEIN TUAE"/>
    <property type="match status" value="1"/>
</dbReference>
<evidence type="ECO:0000313" key="8">
    <source>
        <dbReference type="EMBL" id="MFC5509842.1"/>
    </source>
</evidence>
<evidence type="ECO:0000313" key="9">
    <source>
        <dbReference type="Proteomes" id="UP001596031"/>
    </source>
</evidence>
<dbReference type="InterPro" id="IPR051533">
    <property type="entry name" value="WaaL-like"/>
</dbReference>
<keyword evidence="2 6" id="KW-0812">Transmembrane</keyword>
<sequence>MTLKLSAQPASFSAKKRPSTSLPRPRKSFFARYQILVLGAALAAIFSNLPIYIYILNPKLLPKYFFFGIFVLLAPLVLLKLRSFSAYLASPFVVWAGLFLVLNLVHLTSLSIGGGWGDTYIIDNQNEARQSLIATRIQYILFSILLGFAAYASGHRDYLYPVAVLMVLVPCAVIVDFARPGFFYPLDTEGMVLGRAAATFINPTMAGEAILLVFLMGCAVTSARYRVPLFFLAGAAVIVTFSRSSIIAWVLLLLILSFKRSLPKSALMTALAVFGLGLTLLGSVEAYLQSRQDLEAASSNILSRLDFFFDMKFDDDSSEERADVIRAGWELFLQNPVFGAGAGATQFWSQHASTHNQLLLLAAEYGMFGVGLWIWLLLILWKGTFFAEKGLRAATVFLFIFMTLFTHQMFDSATYWLASFALISLRKIEAFDHRP</sequence>
<dbReference type="Proteomes" id="UP001596031">
    <property type="component" value="Unassembled WGS sequence"/>
</dbReference>
<accession>A0ABW0PE55</accession>
<dbReference type="InterPro" id="IPR007016">
    <property type="entry name" value="O-antigen_ligase-rel_domated"/>
</dbReference>
<comment type="subcellular location">
    <subcellularLocation>
        <location evidence="1">Membrane</location>
        <topology evidence="1">Multi-pass membrane protein</topology>
    </subcellularLocation>
</comment>
<keyword evidence="3 6" id="KW-1133">Transmembrane helix</keyword>
<feature type="region of interest" description="Disordered" evidence="5">
    <location>
        <begin position="1"/>
        <end position="23"/>
    </location>
</feature>